<dbReference type="Pfam" id="PF01498">
    <property type="entry name" value="HTH_Tnp_Tc3_2"/>
    <property type="match status" value="1"/>
</dbReference>
<evidence type="ECO:0000256" key="1">
    <source>
        <dbReference type="ARBA" id="ARBA00004123"/>
    </source>
</evidence>
<name>A0A087TX40_STEMI</name>
<dbReference type="GO" id="GO:0003677">
    <property type="term" value="F:DNA binding"/>
    <property type="evidence" value="ECO:0007669"/>
    <property type="project" value="InterPro"/>
</dbReference>
<dbReference type="InterPro" id="IPR038717">
    <property type="entry name" value="Tc1-like_DDE_dom"/>
</dbReference>
<dbReference type="EMBL" id="KK117151">
    <property type="protein sequence ID" value="KFM69679.1"/>
    <property type="molecule type" value="Genomic_DNA"/>
</dbReference>
<dbReference type="GO" id="GO:0006355">
    <property type="term" value="P:regulation of DNA-templated transcription"/>
    <property type="evidence" value="ECO:0007669"/>
    <property type="project" value="InterPro"/>
</dbReference>
<dbReference type="OMA" id="HAGMYAR"/>
<gene>
    <name evidence="6" type="ORF">X975_05668</name>
</gene>
<keyword evidence="7" id="KW-1185">Reference proteome</keyword>
<dbReference type="InterPro" id="IPR001523">
    <property type="entry name" value="Paired_dom"/>
</dbReference>
<evidence type="ECO:0000313" key="7">
    <source>
        <dbReference type="Proteomes" id="UP000054359"/>
    </source>
</evidence>
<dbReference type="Gene3D" id="1.10.10.10">
    <property type="entry name" value="Winged helix-like DNA-binding domain superfamily/Winged helix DNA-binding domain"/>
    <property type="match status" value="1"/>
</dbReference>
<evidence type="ECO:0000259" key="3">
    <source>
        <dbReference type="Pfam" id="PF00292"/>
    </source>
</evidence>
<dbReference type="InterPro" id="IPR002492">
    <property type="entry name" value="Transposase_Tc1-like"/>
</dbReference>
<dbReference type="Pfam" id="PF13358">
    <property type="entry name" value="DDE_3"/>
    <property type="match status" value="1"/>
</dbReference>
<feature type="non-terminal residue" evidence="6">
    <location>
        <position position="361"/>
    </location>
</feature>
<feature type="domain" description="Tc1-like transposase DDE" evidence="5">
    <location>
        <begin position="150"/>
        <end position="296"/>
    </location>
</feature>
<organism evidence="6 7">
    <name type="scientific">Stegodyphus mimosarum</name>
    <name type="common">African social velvet spider</name>
    <dbReference type="NCBI Taxonomy" id="407821"/>
    <lineage>
        <taxon>Eukaryota</taxon>
        <taxon>Metazoa</taxon>
        <taxon>Ecdysozoa</taxon>
        <taxon>Arthropoda</taxon>
        <taxon>Chelicerata</taxon>
        <taxon>Arachnida</taxon>
        <taxon>Araneae</taxon>
        <taxon>Araneomorphae</taxon>
        <taxon>Entelegynae</taxon>
        <taxon>Eresoidea</taxon>
        <taxon>Eresidae</taxon>
        <taxon>Stegodyphus</taxon>
    </lineage>
</organism>
<keyword evidence="2" id="KW-0563">Paired box</keyword>
<protein>
    <submittedName>
        <fullName evidence="6">Transposable element Tc1 transposase</fullName>
    </submittedName>
</protein>
<accession>A0A087TX40</accession>
<dbReference type="OrthoDB" id="5415741at2759"/>
<dbReference type="SUPFAM" id="SSF46689">
    <property type="entry name" value="Homeodomain-like"/>
    <property type="match status" value="1"/>
</dbReference>
<dbReference type="AlphaFoldDB" id="A0A087TX40"/>
<evidence type="ECO:0000313" key="6">
    <source>
        <dbReference type="EMBL" id="KFM69679.1"/>
    </source>
</evidence>
<evidence type="ECO:0000259" key="4">
    <source>
        <dbReference type="Pfam" id="PF01498"/>
    </source>
</evidence>
<dbReference type="GO" id="GO:0015074">
    <property type="term" value="P:DNA integration"/>
    <property type="evidence" value="ECO:0007669"/>
    <property type="project" value="InterPro"/>
</dbReference>
<dbReference type="PANTHER" id="PTHR46068">
    <property type="entry name" value="PROTEIN CBG27172"/>
    <property type="match status" value="1"/>
</dbReference>
<dbReference type="InterPro" id="IPR036388">
    <property type="entry name" value="WH-like_DNA-bd_sf"/>
</dbReference>
<feature type="domain" description="Paired" evidence="3">
    <location>
        <begin position="7"/>
        <end position="68"/>
    </location>
</feature>
<dbReference type="Pfam" id="PF00292">
    <property type="entry name" value="PAX"/>
    <property type="match status" value="1"/>
</dbReference>
<dbReference type="GO" id="GO:0006313">
    <property type="term" value="P:DNA transposition"/>
    <property type="evidence" value="ECO:0007669"/>
    <property type="project" value="InterPro"/>
</dbReference>
<dbReference type="Proteomes" id="UP000054359">
    <property type="component" value="Unassembled WGS sequence"/>
</dbReference>
<evidence type="ECO:0000259" key="5">
    <source>
        <dbReference type="Pfam" id="PF13358"/>
    </source>
</evidence>
<reference evidence="6 7" key="1">
    <citation type="submission" date="2013-11" db="EMBL/GenBank/DDBJ databases">
        <title>Genome sequencing of Stegodyphus mimosarum.</title>
        <authorList>
            <person name="Bechsgaard J."/>
        </authorList>
    </citation>
    <scope>NUCLEOTIDE SEQUENCE [LARGE SCALE GENOMIC DNA]</scope>
</reference>
<sequence>MAQRRQLGMFAKGRIAGMLESGRSQAEVSRILNVNQSVISRLWQRFQRTGDVTRRPVSGRPRVTTPRQDRYLVISGRRQRGSTARALSLAFTVVTGIRISRQTVYRRLNHAGMYARRPAVCILLTSAQKRARLNWSLKHQHWSVGEWAIVMFSDGSRFSLSTDSSRVTIWRERGTRFEPRNISERHHFPSRGVMVWAGIMMDSRTNLHFFNTGSVTGQRYKVLEPYVRLFRGAVGPDLTFMDDNAPCHRAELVDDFLETENIQRMLWPANFPDLNAIEHVWDMLGRQIAALSHPPSTVTELKRTLQEAWNRLSPELIHHLIATKFVVVVIAHAHLPKRVSPSPREFSCQGALDYACRWQQP</sequence>
<dbReference type="GO" id="GO:0005634">
    <property type="term" value="C:nucleus"/>
    <property type="evidence" value="ECO:0007669"/>
    <property type="project" value="UniProtKB-SubCell"/>
</dbReference>
<dbReference type="NCBIfam" id="NF033545">
    <property type="entry name" value="transpos_IS630"/>
    <property type="match status" value="1"/>
</dbReference>
<proteinExistence type="predicted"/>
<comment type="subcellular location">
    <subcellularLocation>
        <location evidence="1">Nucleus</location>
    </subcellularLocation>
</comment>
<feature type="domain" description="Transposase Tc1-like" evidence="4">
    <location>
        <begin position="69"/>
        <end position="141"/>
    </location>
</feature>
<dbReference type="InterPro" id="IPR009057">
    <property type="entry name" value="Homeodomain-like_sf"/>
</dbReference>
<dbReference type="Gene3D" id="3.30.420.10">
    <property type="entry name" value="Ribonuclease H-like superfamily/Ribonuclease H"/>
    <property type="match status" value="1"/>
</dbReference>
<evidence type="ECO:0000256" key="2">
    <source>
        <dbReference type="ARBA" id="ARBA00022724"/>
    </source>
</evidence>
<dbReference type="PANTHER" id="PTHR46068:SF1">
    <property type="entry name" value="TRANSPOSASE IS30-LIKE HTH DOMAIN-CONTAINING PROTEIN"/>
    <property type="match status" value="1"/>
</dbReference>
<dbReference type="InterPro" id="IPR047655">
    <property type="entry name" value="Transpos_IS630-like"/>
</dbReference>
<dbReference type="InterPro" id="IPR036397">
    <property type="entry name" value="RNaseH_sf"/>
</dbReference>
<dbReference type="STRING" id="407821.A0A087TX40"/>